<feature type="chain" id="PRO_5022188981" evidence="2">
    <location>
        <begin position="29"/>
        <end position="436"/>
    </location>
</feature>
<feature type="compositionally biased region" description="Low complexity" evidence="1">
    <location>
        <begin position="76"/>
        <end position="87"/>
    </location>
</feature>
<evidence type="ECO:0000256" key="1">
    <source>
        <dbReference type="SAM" id="MobiDB-lite"/>
    </source>
</evidence>
<dbReference type="AlphaFoldDB" id="A0A517ZMJ3"/>
<dbReference type="SUPFAM" id="SSF49503">
    <property type="entry name" value="Cupredoxins"/>
    <property type="match status" value="1"/>
</dbReference>
<evidence type="ECO:0000313" key="4">
    <source>
        <dbReference type="Proteomes" id="UP000319383"/>
    </source>
</evidence>
<protein>
    <submittedName>
        <fullName evidence="3">Histone H1-like nucleoprotein HC2</fullName>
    </submittedName>
</protein>
<dbReference type="EMBL" id="CP036276">
    <property type="protein sequence ID" value="QDU43694.1"/>
    <property type="molecule type" value="Genomic_DNA"/>
</dbReference>
<name>A0A517ZMJ3_9PLAN</name>
<organism evidence="3 4">
    <name type="scientific">Symmachiella dynata</name>
    <dbReference type="NCBI Taxonomy" id="2527995"/>
    <lineage>
        <taxon>Bacteria</taxon>
        <taxon>Pseudomonadati</taxon>
        <taxon>Planctomycetota</taxon>
        <taxon>Planctomycetia</taxon>
        <taxon>Planctomycetales</taxon>
        <taxon>Planctomycetaceae</taxon>
        <taxon>Symmachiella</taxon>
    </lineage>
</organism>
<keyword evidence="2" id="KW-0732">Signal</keyword>
<feature type="region of interest" description="Disordered" evidence="1">
    <location>
        <begin position="76"/>
        <end position="196"/>
    </location>
</feature>
<feature type="signal peptide" evidence="2">
    <location>
        <begin position="1"/>
        <end position="28"/>
    </location>
</feature>
<dbReference type="RefSeq" id="WP_145375931.1">
    <property type="nucleotide sequence ID" value="NZ_CP036276.1"/>
</dbReference>
<evidence type="ECO:0000313" key="3">
    <source>
        <dbReference type="EMBL" id="QDU43694.1"/>
    </source>
</evidence>
<feature type="compositionally biased region" description="Low complexity" evidence="1">
    <location>
        <begin position="95"/>
        <end position="126"/>
    </location>
</feature>
<dbReference type="PROSITE" id="PS51257">
    <property type="entry name" value="PROKAR_LIPOPROTEIN"/>
    <property type="match status" value="1"/>
</dbReference>
<feature type="compositionally biased region" description="Basic residues" evidence="1">
    <location>
        <begin position="143"/>
        <end position="154"/>
    </location>
</feature>
<gene>
    <name evidence="3" type="ORF">Mal52_21700</name>
</gene>
<dbReference type="KEGG" id="sdyn:Mal52_21700"/>
<keyword evidence="4" id="KW-1185">Reference proteome</keyword>
<dbReference type="GO" id="GO:0030246">
    <property type="term" value="F:carbohydrate binding"/>
    <property type="evidence" value="ECO:0007669"/>
    <property type="project" value="InterPro"/>
</dbReference>
<dbReference type="Pfam" id="PF13620">
    <property type="entry name" value="CarboxypepD_reg"/>
    <property type="match status" value="1"/>
</dbReference>
<proteinExistence type="predicted"/>
<dbReference type="Gene3D" id="2.60.40.1120">
    <property type="entry name" value="Carboxypeptidase-like, regulatory domain"/>
    <property type="match status" value="1"/>
</dbReference>
<dbReference type="Proteomes" id="UP000319383">
    <property type="component" value="Chromosome"/>
</dbReference>
<dbReference type="InterPro" id="IPR008972">
    <property type="entry name" value="Cupredoxin"/>
</dbReference>
<accession>A0A517ZMJ3</accession>
<dbReference type="SUPFAM" id="SSF49452">
    <property type="entry name" value="Starch-binding domain-like"/>
    <property type="match status" value="1"/>
</dbReference>
<dbReference type="InterPro" id="IPR013784">
    <property type="entry name" value="Carb-bd-like_fold"/>
</dbReference>
<sequence precursor="true">MTMNFHRQIRALRVLAVCAILMSGLCMIGGCNSNESGGQHVVLTDFGTGQESTALFPRRDVGPEATVTVTTPAAKAPEVKKPAAQKPAAEKPMKKVAAVSKPAVKSPAVKKPVVKKPAVETPVAKKPATETPVAKKTVEAKPVAKKPAAKKPVAKKPAPQKPAPKTEVALAPKPKPTPTPADDAGDVDDKGRPVLADGTGGFSGVITFDGKAPEPKFLYQKGGAPKDPEVCGLEAIPDQSLIVNQENNGVKNVFVYLRKKPRGFKPKPPKEALVFDQKYCVFLPHNLIVYAGREVLVKNGDPIVHNTHTNPVRNPGFNSAIGADDRVGVKLLYRRPESLPVKVVCDLHAWMSAYHSVLDHPFCASTDENGKFAIPNLPPGNYTFTVWQEKPGYLTKSLKVTVKAGEYTEEPLKYAAKDFAQHNGPTAKVLVLNTGR</sequence>
<reference evidence="3 4" key="1">
    <citation type="submission" date="2019-02" db="EMBL/GenBank/DDBJ databases">
        <title>Deep-cultivation of Planctomycetes and their phenomic and genomic characterization uncovers novel biology.</title>
        <authorList>
            <person name="Wiegand S."/>
            <person name="Jogler M."/>
            <person name="Boedeker C."/>
            <person name="Pinto D."/>
            <person name="Vollmers J."/>
            <person name="Rivas-Marin E."/>
            <person name="Kohn T."/>
            <person name="Peeters S.H."/>
            <person name="Heuer A."/>
            <person name="Rast P."/>
            <person name="Oberbeckmann S."/>
            <person name="Bunk B."/>
            <person name="Jeske O."/>
            <person name="Meyerdierks A."/>
            <person name="Storesund J.E."/>
            <person name="Kallscheuer N."/>
            <person name="Luecker S."/>
            <person name="Lage O.M."/>
            <person name="Pohl T."/>
            <person name="Merkel B.J."/>
            <person name="Hornburger P."/>
            <person name="Mueller R.-W."/>
            <person name="Bruemmer F."/>
            <person name="Labrenz M."/>
            <person name="Spormann A.M."/>
            <person name="Op den Camp H."/>
            <person name="Overmann J."/>
            <person name="Amann R."/>
            <person name="Jetten M.S.M."/>
            <person name="Mascher T."/>
            <person name="Medema M.H."/>
            <person name="Devos D.P."/>
            <person name="Kaster A.-K."/>
            <person name="Ovreas L."/>
            <person name="Rohde M."/>
            <person name="Galperin M.Y."/>
            <person name="Jogler C."/>
        </authorList>
    </citation>
    <scope>NUCLEOTIDE SEQUENCE [LARGE SCALE GENOMIC DNA]</scope>
    <source>
        <strain evidence="3 4">Mal52</strain>
    </source>
</reference>
<evidence type="ECO:0000256" key="2">
    <source>
        <dbReference type="SAM" id="SignalP"/>
    </source>
</evidence>